<accession>A0A967B670</accession>
<dbReference type="CDD" id="cd03024">
    <property type="entry name" value="DsbA_FrnE"/>
    <property type="match status" value="1"/>
</dbReference>
<dbReference type="PANTHER" id="PTHR13887:SF41">
    <property type="entry name" value="THIOREDOXIN SUPERFAMILY PROTEIN"/>
    <property type="match status" value="1"/>
</dbReference>
<evidence type="ECO:0000313" key="3">
    <source>
        <dbReference type="Proteomes" id="UP000597459"/>
    </source>
</evidence>
<dbReference type="InterPro" id="IPR001853">
    <property type="entry name" value="DSBA-like_thioredoxin_dom"/>
</dbReference>
<gene>
    <name evidence="2" type="ORF">GOB87_08285</name>
</gene>
<dbReference type="EMBL" id="WOTH01000013">
    <property type="protein sequence ID" value="NHO53954.1"/>
    <property type="molecule type" value="Genomic_DNA"/>
</dbReference>
<dbReference type="Proteomes" id="UP000597459">
    <property type="component" value="Unassembled WGS sequence"/>
</dbReference>
<name>A0A967B670_9PROT</name>
<dbReference type="PANTHER" id="PTHR13887">
    <property type="entry name" value="GLUTATHIONE S-TRANSFERASE KAPPA"/>
    <property type="match status" value="1"/>
</dbReference>
<evidence type="ECO:0000313" key="2">
    <source>
        <dbReference type="EMBL" id="NHO53954.1"/>
    </source>
</evidence>
<dbReference type="Gene3D" id="3.40.30.10">
    <property type="entry name" value="Glutaredoxin"/>
    <property type="match status" value="1"/>
</dbReference>
<evidence type="ECO:0000259" key="1">
    <source>
        <dbReference type="Pfam" id="PF01323"/>
    </source>
</evidence>
<sequence length="237" mass="26464">MNMVAATHPRVRVEIVFDFVCPWCAIGIDRLVSTLSRRNDVHIEWQWRSFLLNPTFPPEGMSLESYLRIKQGDDTRIARLLHLIEKQAREFDTAIHFDRICKVPATLNAHRLLTWASARGDATSLVLGLFEAFFRRGEDIGDPVVLAHTAERHGFDPQLVLQLLAGQTLSGTVLSEQSLHQRNGINGVPSIIIAGMALTGVHDSPVIDRLLDVALQATYRNGIPQFSSTLRRGADHS</sequence>
<dbReference type="Pfam" id="PF01323">
    <property type="entry name" value="DSBA"/>
    <property type="match status" value="1"/>
</dbReference>
<keyword evidence="3" id="KW-1185">Reference proteome</keyword>
<dbReference type="GO" id="GO:0016491">
    <property type="term" value="F:oxidoreductase activity"/>
    <property type="evidence" value="ECO:0007669"/>
    <property type="project" value="InterPro"/>
</dbReference>
<dbReference type="InterPro" id="IPR036249">
    <property type="entry name" value="Thioredoxin-like_sf"/>
</dbReference>
<proteinExistence type="predicted"/>
<comment type="caution">
    <text evidence="2">The sequence shown here is derived from an EMBL/GenBank/DDBJ whole genome shotgun (WGS) entry which is preliminary data.</text>
</comment>
<dbReference type="SUPFAM" id="SSF52833">
    <property type="entry name" value="Thioredoxin-like"/>
    <property type="match status" value="1"/>
</dbReference>
<organism evidence="2 3">
    <name type="scientific">Acetobacter estunensis</name>
    <dbReference type="NCBI Taxonomy" id="104097"/>
    <lineage>
        <taxon>Bacteria</taxon>
        <taxon>Pseudomonadati</taxon>
        <taxon>Pseudomonadota</taxon>
        <taxon>Alphaproteobacteria</taxon>
        <taxon>Acetobacterales</taxon>
        <taxon>Acetobacteraceae</taxon>
        <taxon>Acetobacter</taxon>
    </lineage>
</organism>
<reference evidence="2" key="1">
    <citation type="submission" date="2019-11" db="EMBL/GenBank/DDBJ databases">
        <title>Description of new Acetobacter species.</title>
        <authorList>
            <person name="Cleenwerck I."/>
            <person name="Sombolestani A.S."/>
        </authorList>
    </citation>
    <scope>NUCLEOTIDE SEQUENCE</scope>
    <source>
        <strain evidence="2">LMG 1626</strain>
    </source>
</reference>
<feature type="domain" description="DSBA-like thioredoxin" evidence="1">
    <location>
        <begin position="13"/>
        <end position="207"/>
    </location>
</feature>
<protein>
    <submittedName>
        <fullName evidence="2">DsbA family oxidoreductase</fullName>
    </submittedName>
</protein>
<dbReference type="AlphaFoldDB" id="A0A967B670"/>